<accession>A0A446CEB7</accession>
<dbReference type="InterPro" id="IPR003593">
    <property type="entry name" value="AAA+_ATPase"/>
</dbReference>
<evidence type="ECO:0000259" key="5">
    <source>
        <dbReference type="PROSITE" id="PS50893"/>
    </source>
</evidence>
<keyword evidence="7" id="KW-1185">Reference proteome</keyword>
<dbReference type="InterPro" id="IPR051120">
    <property type="entry name" value="ABC_AA/LPS_Transport"/>
</dbReference>
<name>A0A446CEB7_9BURK</name>
<dbReference type="Pfam" id="PF12399">
    <property type="entry name" value="BCA_ABC_TP_C"/>
    <property type="match status" value="1"/>
</dbReference>
<dbReference type="EC" id="3.6.3.-" evidence="6"/>
<dbReference type="InterPro" id="IPR032823">
    <property type="entry name" value="BCA_ABC_TP_C"/>
</dbReference>
<dbReference type="CDD" id="cd03219">
    <property type="entry name" value="ABC_Mj1267_LivG_branched"/>
    <property type="match status" value="1"/>
</dbReference>
<evidence type="ECO:0000256" key="3">
    <source>
        <dbReference type="ARBA" id="ARBA00022741"/>
    </source>
</evidence>
<dbReference type="GO" id="GO:0005524">
    <property type="term" value="F:ATP binding"/>
    <property type="evidence" value="ECO:0007669"/>
    <property type="project" value="UniProtKB-KW"/>
</dbReference>
<evidence type="ECO:0000256" key="1">
    <source>
        <dbReference type="ARBA" id="ARBA00022448"/>
    </source>
</evidence>
<proteinExistence type="predicted"/>
<organism evidence="6 7">
    <name type="scientific">Achromobacter agilis</name>
    <dbReference type="NCBI Taxonomy" id="1353888"/>
    <lineage>
        <taxon>Bacteria</taxon>
        <taxon>Pseudomonadati</taxon>
        <taxon>Pseudomonadota</taxon>
        <taxon>Betaproteobacteria</taxon>
        <taxon>Burkholderiales</taxon>
        <taxon>Alcaligenaceae</taxon>
        <taxon>Achromobacter</taxon>
    </lineage>
</organism>
<dbReference type="EMBL" id="UFQB01000008">
    <property type="protein sequence ID" value="SSW66175.1"/>
    <property type="molecule type" value="Genomic_DNA"/>
</dbReference>
<feature type="domain" description="ABC transporter" evidence="5">
    <location>
        <begin position="6"/>
        <end position="247"/>
    </location>
</feature>
<dbReference type="SMART" id="SM00382">
    <property type="entry name" value="AAA"/>
    <property type="match status" value="1"/>
</dbReference>
<dbReference type="PANTHER" id="PTHR45772">
    <property type="entry name" value="CONSERVED COMPONENT OF ABC TRANSPORTER FOR NATURAL AMINO ACIDS-RELATED"/>
    <property type="match status" value="1"/>
</dbReference>
<dbReference type="AlphaFoldDB" id="A0A446CEB7"/>
<dbReference type="Proteomes" id="UP000289184">
    <property type="component" value="Unassembled WGS sequence"/>
</dbReference>
<keyword evidence="1" id="KW-0813">Transport</keyword>
<dbReference type="OrthoDB" id="9781337at2"/>
<dbReference type="PROSITE" id="PS50893">
    <property type="entry name" value="ABC_TRANSPORTER_2"/>
    <property type="match status" value="1"/>
</dbReference>
<evidence type="ECO:0000313" key="6">
    <source>
        <dbReference type="EMBL" id="SSW66175.1"/>
    </source>
</evidence>
<dbReference type="RefSeq" id="WP_129527657.1">
    <property type="nucleotide sequence ID" value="NZ_UFQB01000008.1"/>
</dbReference>
<reference evidence="6 7" key="1">
    <citation type="submission" date="2018-07" db="EMBL/GenBank/DDBJ databases">
        <authorList>
            <person name="Peeters C."/>
        </authorList>
    </citation>
    <scope>NUCLEOTIDE SEQUENCE [LARGE SCALE GENOMIC DNA]</scope>
    <source>
        <strain evidence="6 7">LMG 3411</strain>
    </source>
</reference>
<dbReference type="GO" id="GO:0016887">
    <property type="term" value="F:ATP hydrolysis activity"/>
    <property type="evidence" value="ECO:0007669"/>
    <property type="project" value="InterPro"/>
</dbReference>
<dbReference type="SUPFAM" id="SSF52540">
    <property type="entry name" value="P-loop containing nucleoside triphosphate hydrolases"/>
    <property type="match status" value="1"/>
</dbReference>
<dbReference type="InterPro" id="IPR003439">
    <property type="entry name" value="ABC_transporter-like_ATP-bd"/>
</dbReference>
<keyword evidence="3" id="KW-0547">Nucleotide-binding</keyword>
<dbReference type="Pfam" id="PF00005">
    <property type="entry name" value="ABC_tran"/>
    <property type="match status" value="1"/>
</dbReference>
<keyword evidence="6" id="KW-0378">Hydrolase</keyword>
<evidence type="ECO:0000313" key="7">
    <source>
        <dbReference type="Proteomes" id="UP000289184"/>
    </source>
</evidence>
<evidence type="ECO:0000256" key="2">
    <source>
        <dbReference type="ARBA" id="ARBA00022475"/>
    </source>
</evidence>
<keyword evidence="2" id="KW-0472">Membrane</keyword>
<dbReference type="Gene3D" id="3.40.50.300">
    <property type="entry name" value="P-loop containing nucleotide triphosphate hydrolases"/>
    <property type="match status" value="1"/>
</dbReference>
<dbReference type="GO" id="GO:0005886">
    <property type="term" value="C:plasma membrane"/>
    <property type="evidence" value="ECO:0007669"/>
    <property type="project" value="TreeGrafter"/>
</dbReference>
<keyword evidence="4 6" id="KW-0067">ATP-binding</keyword>
<dbReference type="InterPro" id="IPR027417">
    <property type="entry name" value="P-loop_NTPase"/>
</dbReference>
<keyword evidence="2" id="KW-1003">Cell membrane</keyword>
<protein>
    <submittedName>
        <fullName evidence="6">Lipopolysaccharide export system ATP-binding protein LptB</fullName>
        <ecNumber evidence="6">3.6.3.-</ecNumber>
    </submittedName>
</protein>
<sequence length="251" mass="27193">MSGIALQCDKVSVTFGALRAIEDFSYAFEAGRVYGLIGPNGAGKTTLLNVLAGHLPGHGGSILCHGADISRLRAYERARHGIGRSFQITKIFPEMTVLENLRIAAQISHSRLLPFWLAPRYDRRLASTIDAMLELTDLAPWRDTVAGTLSYGLQRALELGLTLLPDPRILLLDEPLAGVGHHEIGAATRLIRHAAAGRTVLLIEHNMDVIMTLSEHIVVLSNGRKVAEGPPQAIRDDATVRAVYLGEEVAA</sequence>
<evidence type="ECO:0000256" key="4">
    <source>
        <dbReference type="ARBA" id="ARBA00022840"/>
    </source>
</evidence>
<gene>
    <name evidence="6" type="primary">lptB_12</name>
    <name evidence="6" type="ORF">AGI3411_02461</name>
</gene>